<dbReference type="RefSeq" id="WP_061973960.1">
    <property type="nucleotide sequence ID" value="NZ_FMAV01000003.1"/>
</dbReference>
<gene>
    <name evidence="2" type="ORF">AS030_17400</name>
</gene>
<dbReference type="InterPro" id="IPR037523">
    <property type="entry name" value="VOC_core"/>
</dbReference>
<dbReference type="InterPro" id="IPR029068">
    <property type="entry name" value="Glyas_Bleomycin-R_OHBP_Dase"/>
</dbReference>
<dbReference type="OrthoDB" id="9799428at2"/>
<dbReference type="InterPro" id="IPR004360">
    <property type="entry name" value="Glyas_Fos-R_dOase_dom"/>
</dbReference>
<dbReference type="InterPro" id="IPR052164">
    <property type="entry name" value="Anthracycline_SecMetBiosynth"/>
</dbReference>
<accession>A0A0V8J544</accession>
<dbReference type="Proteomes" id="UP000054099">
    <property type="component" value="Unassembled WGS sequence"/>
</dbReference>
<dbReference type="Pfam" id="PF00903">
    <property type="entry name" value="Glyoxalase"/>
    <property type="match status" value="1"/>
</dbReference>
<comment type="caution">
    <text evidence="2">The sequence shown here is derived from an EMBL/GenBank/DDBJ whole genome shotgun (WGS) entry which is preliminary data.</text>
</comment>
<evidence type="ECO:0000313" key="2">
    <source>
        <dbReference type="EMBL" id="KSU82052.1"/>
    </source>
</evidence>
<evidence type="ECO:0000313" key="3">
    <source>
        <dbReference type="Proteomes" id="UP000054099"/>
    </source>
</evidence>
<feature type="domain" description="VOC" evidence="1">
    <location>
        <begin position="4"/>
        <end position="115"/>
    </location>
</feature>
<protein>
    <submittedName>
        <fullName evidence="2">Glyoxalase</fullName>
    </submittedName>
</protein>
<dbReference type="PANTHER" id="PTHR33993:SF5">
    <property type="entry name" value="GLYOXALASE"/>
    <property type="match status" value="1"/>
</dbReference>
<dbReference type="PROSITE" id="PS51819">
    <property type="entry name" value="VOC"/>
    <property type="match status" value="1"/>
</dbReference>
<proteinExistence type="predicted"/>
<dbReference type="SUPFAM" id="SSF54593">
    <property type="entry name" value="Glyoxalase/Bleomycin resistance protein/Dihydroxybiphenyl dioxygenase"/>
    <property type="match status" value="1"/>
</dbReference>
<dbReference type="AlphaFoldDB" id="A0A0V8J544"/>
<dbReference type="Gene3D" id="3.10.180.10">
    <property type="entry name" value="2,3-Dihydroxybiphenyl 1,2-Dioxygenase, domain 1"/>
    <property type="match status" value="1"/>
</dbReference>
<name>A0A0V8J544_9BACL</name>
<evidence type="ECO:0000259" key="1">
    <source>
        <dbReference type="PROSITE" id="PS51819"/>
    </source>
</evidence>
<sequence>MIKGFGGIFWRTKNLEATKKWYSEVLKIDLENWNGTMIKPESRNETIFSFFTEDDSYFPTEQQVMLNFQVHNLDETIHHLEQIGVPLEKDKEVSEYGKFTWIKDPDGRLVELWEK</sequence>
<keyword evidence="3" id="KW-1185">Reference proteome</keyword>
<reference evidence="2 3" key="1">
    <citation type="journal article" date="2014" name="Antonie Van Leeuwenhoek">
        <title>Fictibacillus enclensis sp. nov., isolated from marine sediment.</title>
        <authorList>
            <person name="Dastager S.G."/>
            <person name="Mawlankar R."/>
            <person name="Srinivasan K."/>
            <person name="Tang S.K."/>
            <person name="Lee J.C."/>
            <person name="Ramana V.V."/>
            <person name="Shouche Y.S."/>
        </authorList>
    </citation>
    <scope>NUCLEOTIDE SEQUENCE [LARGE SCALE GENOMIC DNA]</scope>
    <source>
        <strain evidence="2 3">NIO-1003</strain>
    </source>
</reference>
<organism evidence="2 3">
    <name type="scientific">Fictibacillus enclensis</name>
    <dbReference type="NCBI Taxonomy" id="1017270"/>
    <lineage>
        <taxon>Bacteria</taxon>
        <taxon>Bacillati</taxon>
        <taxon>Bacillota</taxon>
        <taxon>Bacilli</taxon>
        <taxon>Bacillales</taxon>
        <taxon>Fictibacillaceae</taxon>
        <taxon>Fictibacillus</taxon>
    </lineage>
</organism>
<dbReference type="EMBL" id="LNQN01000005">
    <property type="protein sequence ID" value="KSU82052.1"/>
    <property type="molecule type" value="Genomic_DNA"/>
</dbReference>
<dbReference type="PANTHER" id="PTHR33993">
    <property type="entry name" value="GLYOXALASE-RELATED"/>
    <property type="match status" value="1"/>
</dbReference>